<evidence type="ECO:0000313" key="4">
    <source>
        <dbReference type="Proteomes" id="UP000255279"/>
    </source>
</evidence>
<gene>
    <name evidence="1" type="ORF">B0181_09680</name>
    <name evidence="2" type="ORF">NCTC10293_00452</name>
</gene>
<sequence>MKQEYDFSTMKSRPNPYAAQLKAAEQPITIRLSAEVIEYFKKIGLENGMSYQSMIDLYLQDCVKQQRKLAWV</sequence>
<dbReference type="Proteomes" id="UP000255279">
    <property type="component" value="Unassembled WGS sequence"/>
</dbReference>
<dbReference type="EMBL" id="UGQE01000001">
    <property type="protein sequence ID" value="STZ10127.1"/>
    <property type="molecule type" value="Genomic_DNA"/>
</dbReference>
<dbReference type="Proteomes" id="UP000190435">
    <property type="component" value="Unassembled WGS sequence"/>
</dbReference>
<dbReference type="EMBL" id="MUXU01000063">
    <property type="protein sequence ID" value="OOR87718.1"/>
    <property type="molecule type" value="Genomic_DNA"/>
</dbReference>
<dbReference type="AlphaFoldDB" id="A0A1S9ZW74"/>
<organism evidence="1 3">
    <name type="scientific">Moraxella caviae</name>
    <dbReference type="NCBI Taxonomy" id="34060"/>
    <lineage>
        <taxon>Bacteria</taxon>
        <taxon>Pseudomonadati</taxon>
        <taxon>Pseudomonadota</taxon>
        <taxon>Gammaproteobacteria</taxon>
        <taxon>Moraxellales</taxon>
        <taxon>Moraxellaceae</taxon>
        <taxon>Moraxella</taxon>
    </lineage>
</organism>
<dbReference type="InterPro" id="IPR025528">
    <property type="entry name" value="BrnA_antitoxin"/>
</dbReference>
<dbReference type="STRING" id="34060.B0181_09680"/>
<dbReference type="OrthoDB" id="5297245at2"/>
<reference evidence="1 3" key="1">
    <citation type="submission" date="2017-02" db="EMBL/GenBank/DDBJ databases">
        <title>Draft genome sequence of Moraxella caviae CCUG 355 type strain.</title>
        <authorList>
            <person name="Engstrom-Jakobsson H."/>
            <person name="Salva-Serra F."/>
            <person name="Thorell K."/>
            <person name="Gonzales-Siles L."/>
            <person name="Karlsson R."/>
            <person name="Boulund F."/>
            <person name="Engstrand L."/>
            <person name="Moore E."/>
        </authorList>
    </citation>
    <scope>NUCLEOTIDE SEQUENCE [LARGE SCALE GENOMIC DNA]</scope>
    <source>
        <strain evidence="1 3">CCUG 355</strain>
    </source>
</reference>
<dbReference type="RefSeq" id="WP_078277293.1">
    <property type="nucleotide sequence ID" value="NZ_CAACXO010000017.1"/>
</dbReference>
<proteinExistence type="predicted"/>
<evidence type="ECO:0000313" key="3">
    <source>
        <dbReference type="Proteomes" id="UP000190435"/>
    </source>
</evidence>
<evidence type="ECO:0000313" key="1">
    <source>
        <dbReference type="EMBL" id="OOR87718.1"/>
    </source>
</evidence>
<evidence type="ECO:0000313" key="2">
    <source>
        <dbReference type="EMBL" id="STZ10127.1"/>
    </source>
</evidence>
<accession>A0A1S9ZW74</accession>
<reference evidence="2 4" key="2">
    <citation type="submission" date="2018-06" db="EMBL/GenBank/DDBJ databases">
        <authorList>
            <consortium name="Pathogen Informatics"/>
            <person name="Doyle S."/>
        </authorList>
    </citation>
    <scope>NUCLEOTIDE SEQUENCE [LARGE SCALE GENOMIC DNA]</scope>
    <source>
        <strain evidence="2 4">NCTC10293</strain>
    </source>
</reference>
<dbReference type="Pfam" id="PF14384">
    <property type="entry name" value="BrnA_antitoxin"/>
    <property type="match status" value="1"/>
</dbReference>
<keyword evidence="3" id="KW-1185">Reference proteome</keyword>
<protein>
    <submittedName>
        <fullName evidence="1">Antitoxin</fullName>
    </submittedName>
</protein>
<name>A0A1S9ZW74_9GAMM</name>